<evidence type="ECO:0000313" key="4">
    <source>
        <dbReference type="Proteomes" id="UP000187209"/>
    </source>
</evidence>
<dbReference type="EMBL" id="MPUH01000835">
    <property type="protein sequence ID" value="OMJ73259.1"/>
    <property type="molecule type" value="Genomic_DNA"/>
</dbReference>
<dbReference type="InterPro" id="IPR013099">
    <property type="entry name" value="K_chnl_dom"/>
</dbReference>
<dbReference type="Pfam" id="PF00027">
    <property type="entry name" value="cNMP_binding"/>
    <property type="match status" value="1"/>
</dbReference>
<sequence>MGKIKKWVRNSIDSFVLDSTFNGINSYKNARLAYKKKASKHTFFPGNEIFGSRISLENQYIIDDDLFFKIIWDIVIMLVTITITYLIPYSVSFYSDYSRDLWLIISIIFLFDTLLTFNTSYFAQGVRVTDRKLIALNYLKSWFIVDFFSSLPLELCFYGQFDYQANSLFSAPKLDKSNYRYLLLLKLLRIFKYKQLIFKVQELYSNQFTNKVTSVLSYFLAVSLPLHFMACLFNKLYCQSLLETFENYDKLIEDTWSRYLKFFLRAIQTMTSVGYGDFTVKTNTEKIMIMIMMAMTSGLLGYFVGSFQSEIEKSNQTSHYFQAMTRKTKLYCKRNSIPSELRERIVNYIRNLKQIYTENLIKEQDILNLLSSPMREEIFSYIRGHFLMRIDDFNYLSTTCLRSICYSLKLQMFGPNDLIVKQGELTNDLYFLVAGNLEVFHCTTKTVFKFLSKSAFFGEISFFTNSPRSASVKSYNYSEVLIFRQIDFNTILQSLPADKEKINTLKRNLSIYGLSVLKLRCYLCLKIGHVAINCNKYIIHIKNINPIPSGQNLKRMEPNFFRKNVAPNTLTRYNLRSAKGVHVISSKLFANNQFLTQSAERYSSWAIGMGKKTSHIMSLISINAEISCHSESESQESEVDSYSSRENFLNFEMTRTKRFSAIFSGEQLFTSMENGEDSLKRPSSR</sequence>
<name>A0A1R2B912_9CILI</name>
<dbReference type="PROSITE" id="PS50042">
    <property type="entry name" value="CNMP_BINDING_3"/>
    <property type="match status" value="1"/>
</dbReference>
<dbReference type="OrthoDB" id="421226at2759"/>
<keyword evidence="4" id="KW-1185">Reference proteome</keyword>
<dbReference type="PANTHER" id="PTHR45689:SF5">
    <property type="entry name" value="I[[H]] CHANNEL, ISOFORM E"/>
    <property type="match status" value="1"/>
</dbReference>
<evidence type="ECO:0000259" key="2">
    <source>
        <dbReference type="PROSITE" id="PS50042"/>
    </source>
</evidence>
<dbReference type="GO" id="GO:0003254">
    <property type="term" value="P:regulation of membrane depolarization"/>
    <property type="evidence" value="ECO:0007669"/>
    <property type="project" value="TreeGrafter"/>
</dbReference>
<dbReference type="CDD" id="cd00038">
    <property type="entry name" value="CAP_ED"/>
    <property type="match status" value="1"/>
</dbReference>
<dbReference type="InterPro" id="IPR051413">
    <property type="entry name" value="K/Na_HCN_channel"/>
</dbReference>
<keyword evidence="1" id="KW-0812">Transmembrane</keyword>
<dbReference type="SUPFAM" id="SSF51206">
    <property type="entry name" value="cAMP-binding domain-like"/>
    <property type="match status" value="1"/>
</dbReference>
<dbReference type="AlphaFoldDB" id="A0A1R2B912"/>
<organism evidence="3 4">
    <name type="scientific">Stentor coeruleus</name>
    <dbReference type="NCBI Taxonomy" id="5963"/>
    <lineage>
        <taxon>Eukaryota</taxon>
        <taxon>Sar</taxon>
        <taxon>Alveolata</taxon>
        <taxon>Ciliophora</taxon>
        <taxon>Postciliodesmatophora</taxon>
        <taxon>Heterotrichea</taxon>
        <taxon>Heterotrichida</taxon>
        <taxon>Stentoridae</taxon>
        <taxon>Stentor</taxon>
    </lineage>
</organism>
<dbReference type="InterPro" id="IPR014710">
    <property type="entry name" value="RmlC-like_jellyroll"/>
</dbReference>
<dbReference type="Gene3D" id="1.10.287.630">
    <property type="entry name" value="Helix hairpin bin"/>
    <property type="match status" value="1"/>
</dbReference>
<dbReference type="GO" id="GO:0035725">
    <property type="term" value="P:sodium ion transmembrane transport"/>
    <property type="evidence" value="ECO:0007669"/>
    <property type="project" value="TreeGrafter"/>
</dbReference>
<dbReference type="PANTHER" id="PTHR45689">
    <property type="entry name" value="I[[H]] CHANNEL, ISOFORM E"/>
    <property type="match status" value="1"/>
</dbReference>
<comment type="caution">
    <text evidence="3">The sequence shown here is derived from an EMBL/GenBank/DDBJ whole genome shotgun (WGS) entry which is preliminary data.</text>
</comment>
<feature type="domain" description="Cyclic nucleotide-binding" evidence="2">
    <location>
        <begin position="392"/>
        <end position="492"/>
    </location>
</feature>
<dbReference type="InterPro" id="IPR018490">
    <property type="entry name" value="cNMP-bd_dom_sf"/>
</dbReference>
<feature type="transmembrane region" description="Helical" evidence="1">
    <location>
        <begin position="287"/>
        <end position="305"/>
    </location>
</feature>
<dbReference type="Pfam" id="PF07885">
    <property type="entry name" value="Ion_trans_2"/>
    <property type="match status" value="1"/>
</dbReference>
<dbReference type="GO" id="GO:0005249">
    <property type="term" value="F:voltage-gated potassium channel activity"/>
    <property type="evidence" value="ECO:0007669"/>
    <property type="project" value="TreeGrafter"/>
</dbReference>
<reference evidence="3 4" key="1">
    <citation type="submission" date="2016-11" db="EMBL/GenBank/DDBJ databases">
        <title>The macronuclear genome of Stentor coeruleus: a giant cell with tiny introns.</title>
        <authorList>
            <person name="Slabodnick M."/>
            <person name="Ruby J.G."/>
            <person name="Reiff S.B."/>
            <person name="Swart E.C."/>
            <person name="Gosai S."/>
            <person name="Prabakaran S."/>
            <person name="Witkowska E."/>
            <person name="Larue G.E."/>
            <person name="Fisher S."/>
            <person name="Freeman R.M."/>
            <person name="Gunawardena J."/>
            <person name="Chu W."/>
            <person name="Stover N.A."/>
            <person name="Gregory B.D."/>
            <person name="Nowacki M."/>
            <person name="Derisi J."/>
            <person name="Roy S.W."/>
            <person name="Marshall W.F."/>
            <person name="Sood P."/>
        </authorList>
    </citation>
    <scope>NUCLEOTIDE SEQUENCE [LARGE SCALE GENOMIC DNA]</scope>
    <source>
        <strain evidence="3">WM001</strain>
    </source>
</reference>
<evidence type="ECO:0000313" key="3">
    <source>
        <dbReference type="EMBL" id="OMJ73259.1"/>
    </source>
</evidence>
<dbReference type="InterPro" id="IPR000595">
    <property type="entry name" value="cNMP-bd_dom"/>
</dbReference>
<dbReference type="SUPFAM" id="SSF81324">
    <property type="entry name" value="Voltage-gated potassium channels"/>
    <property type="match status" value="1"/>
</dbReference>
<dbReference type="Gene3D" id="1.10.287.70">
    <property type="match status" value="1"/>
</dbReference>
<keyword evidence="1" id="KW-1133">Transmembrane helix</keyword>
<accession>A0A1R2B912</accession>
<feature type="transmembrane region" description="Helical" evidence="1">
    <location>
        <begin position="70"/>
        <end position="89"/>
    </location>
</feature>
<dbReference type="SMART" id="SM00100">
    <property type="entry name" value="cNMP"/>
    <property type="match status" value="1"/>
</dbReference>
<dbReference type="Gene3D" id="2.60.120.10">
    <property type="entry name" value="Jelly Rolls"/>
    <property type="match status" value="1"/>
</dbReference>
<evidence type="ECO:0000256" key="1">
    <source>
        <dbReference type="SAM" id="Phobius"/>
    </source>
</evidence>
<gene>
    <name evidence="3" type="ORF">SteCoe_28101</name>
</gene>
<feature type="transmembrane region" description="Helical" evidence="1">
    <location>
        <begin position="101"/>
        <end position="121"/>
    </location>
</feature>
<protein>
    <recommendedName>
        <fullName evidence="2">Cyclic nucleotide-binding domain-containing protein</fullName>
    </recommendedName>
</protein>
<dbReference type="Proteomes" id="UP000187209">
    <property type="component" value="Unassembled WGS sequence"/>
</dbReference>
<proteinExistence type="predicted"/>
<keyword evidence="1" id="KW-0472">Membrane</keyword>
<dbReference type="GO" id="GO:0098855">
    <property type="term" value="C:HCN channel complex"/>
    <property type="evidence" value="ECO:0007669"/>
    <property type="project" value="TreeGrafter"/>
</dbReference>